<evidence type="ECO:0000256" key="9">
    <source>
        <dbReference type="ARBA" id="ARBA00037998"/>
    </source>
</evidence>
<dbReference type="Pfam" id="PF02653">
    <property type="entry name" value="BPD_transp_2"/>
    <property type="match status" value="1"/>
</dbReference>
<evidence type="ECO:0000256" key="3">
    <source>
        <dbReference type="ARBA" id="ARBA00022475"/>
    </source>
</evidence>
<dbReference type="GO" id="GO:0005304">
    <property type="term" value="F:L-valine transmembrane transporter activity"/>
    <property type="evidence" value="ECO:0007669"/>
    <property type="project" value="TreeGrafter"/>
</dbReference>
<evidence type="ECO:0000256" key="2">
    <source>
        <dbReference type="ARBA" id="ARBA00022448"/>
    </source>
</evidence>
<dbReference type="GO" id="GO:0015808">
    <property type="term" value="P:L-alanine transport"/>
    <property type="evidence" value="ECO:0007669"/>
    <property type="project" value="TreeGrafter"/>
</dbReference>
<keyword evidence="2" id="KW-0813">Transport</keyword>
<evidence type="ECO:0000256" key="5">
    <source>
        <dbReference type="ARBA" id="ARBA00022692"/>
    </source>
</evidence>
<dbReference type="AlphaFoldDB" id="A0A2L2X9X2"/>
<comment type="similarity">
    <text evidence="9">Belongs to the binding-protein-dependent transport system permease family. LivHM subfamily.</text>
</comment>
<evidence type="ECO:0000256" key="1">
    <source>
        <dbReference type="ARBA" id="ARBA00004651"/>
    </source>
</evidence>
<keyword evidence="6" id="KW-0029">Amino-acid transport</keyword>
<dbReference type="InterPro" id="IPR052157">
    <property type="entry name" value="BCAA_transport_permease"/>
</dbReference>
<keyword evidence="7 10" id="KW-1133">Transmembrane helix</keyword>
<keyword evidence="3" id="KW-1003">Cell membrane</keyword>
<dbReference type="GO" id="GO:1903806">
    <property type="term" value="P:L-isoleucine import across plasma membrane"/>
    <property type="evidence" value="ECO:0007669"/>
    <property type="project" value="TreeGrafter"/>
</dbReference>
<keyword evidence="5 10" id="KW-0812">Transmembrane</keyword>
<protein>
    <submittedName>
        <fullName evidence="11">High-affinity branched-chain amino acid transport system permease protein LivH</fullName>
    </submittedName>
</protein>
<comment type="subcellular location">
    <subcellularLocation>
        <location evidence="1">Cell membrane</location>
        <topology evidence="1">Multi-pass membrane protein</topology>
    </subcellularLocation>
</comment>
<dbReference type="GO" id="GO:0015192">
    <property type="term" value="F:L-phenylalanine transmembrane transporter activity"/>
    <property type="evidence" value="ECO:0007669"/>
    <property type="project" value="TreeGrafter"/>
</dbReference>
<keyword evidence="12" id="KW-1185">Reference proteome</keyword>
<sequence length="292" mass="30825">MDMFFQQLVNGLTVGSLYALIALGYTMVYGILKIINFAHGDILMIGTFIGLVLVTKFHLAFVPALLVAMLITAIMGILVERIAYRPVRTADKLIALLSALGVSIFLVNFAQLVWGTATHPFPANIGGDPIILGEVHIGILQIWALGVSLLLMAGLHLFVNHTQMGVAMRATSYNVDYARLMGINVDNIISVTFAIGSGLAAAAGILIGVYYDAVYPVMGYSAGLKAFTAAVLGGIGSIPGAMLGGLLLGVLENEGAAYLSAGYKDAIAFALLIIILLIKPTGLMGRNEQQKV</sequence>
<proteinExistence type="inferred from homology"/>
<keyword evidence="4" id="KW-0997">Cell inner membrane</keyword>
<organism evidence="11 12">
    <name type="scientific">Desulfocucumis palustris</name>
    <dbReference type="NCBI Taxonomy" id="1898651"/>
    <lineage>
        <taxon>Bacteria</taxon>
        <taxon>Bacillati</taxon>
        <taxon>Bacillota</taxon>
        <taxon>Clostridia</taxon>
        <taxon>Eubacteriales</taxon>
        <taxon>Desulfocucumaceae</taxon>
        <taxon>Desulfocucumis</taxon>
    </lineage>
</organism>
<dbReference type="PANTHER" id="PTHR11795">
    <property type="entry name" value="BRANCHED-CHAIN AMINO ACID TRANSPORT SYSTEM PERMEASE PROTEIN LIVH"/>
    <property type="match status" value="1"/>
</dbReference>
<name>A0A2L2X9X2_9FIRM</name>
<feature type="transmembrane region" description="Helical" evidence="10">
    <location>
        <begin position="188"/>
        <end position="211"/>
    </location>
</feature>
<feature type="transmembrane region" description="Helical" evidence="10">
    <location>
        <begin position="258"/>
        <end position="278"/>
    </location>
</feature>
<evidence type="ECO:0000256" key="6">
    <source>
        <dbReference type="ARBA" id="ARBA00022970"/>
    </source>
</evidence>
<dbReference type="EMBL" id="BFAV01000028">
    <property type="protein sequence ID" value="GBF32413.1"/>
    <property type="molecule type" value="Genomic_DNA"/>
</dbReference>
<gene>
    <name evidence="11" type="ORF">DCCM_0607</name>
</gene>
<feature type="transmembrane region" description="Helical" evidence="10">
    <location>
        <begin position="60"/>
        <end position="81"/>
    </location>
</feature>
<dbReference type="GO" id="GO:0015188">
    <property type="term" value="F:L-isoleucine transmembrane transporter activity"/>
    <property type="evidence" value="ECO:0007669"/>
    <property type="project" value="TreeGrafter"/>
</dbReference>
<dbReference type="Proteomes" id="UP000239549">
    <property type="component" value="Unassembled WGS sequence"/>
</dbReference>
<dbReference type="GO" id="GO:0042941">
    <property type="term" value="P:D-alanine transmembrane transport"/>
    <property type="evidence" value="ECO:0007669"/>
    <property type="project" value="TreeGrafter"/>
</dbReference>
<evidence type="ECO:0000313" key="12">
    <source>
        <dbReference type="Proteomes" id="UP000239549"/>
    </source>
</evidence>
<evidence type="ECO:0000256" key="4">
    <source>
        <dbReference type="ARBA" id="ARBA00022519"/>
    </source>
</evidence>
<feature type="transmembrane region" description="Helical" evidence="10">
    <location>
        <begin position="93"/>
        <end position="115"/>
    </location>
</feature>
<accession>A0A2L2X9X2</accession>
<evidence type="ECO:0000256" key="10">
    <source>
        <dbReference type="SAM" id="Phobius"/>
    </source>
</evidence>
<feature type="transmembrane region" description="Helical" evidence="10">
    <location>
        <begin position="12"/>
        <end position="32"/>
    </location>
</feature>
<dbReference type="CDD" id="cd06582">
    <property type="entry name" value="TM_PBP1_LivH_like"/>
    <property type="match status" value="1"/>
</dbReference>
<dbReference type="GO" id="GO:0005886">
    <property type="term" value="C:plasma membrane"/>
    <property type="evidence" value="ECO:0007669"/>
    <property type="project" value="UniProtKB-SubCell"/>
</dbReference>
<evidence type="ECO:0000313" key="11">
    <source>
        <dbReference type="EMBL" id="GBF32413.1"/>
    </source>
</evidence>
<dbReference type="PANTHER" id="PTHR11795:SF371">
    <property type="entry name" value="HIGH-AFFINITY BRANCHED-CHAIN AMINO ACID TRANSPORT SYSTEM PERMEASE PROTEIN LIVH"/>
    <property type="match status" value="1"/>
</dbReference>
<evidence type="ECO:0000256" key="7">
    <source>
        <dbReference type="ARBA" id="ARBA00022989"/>
    </source>
</evidence>
<comment type="caution">
    <text evidence="11">The sequence shown here is derived from an EMBL/GenBank/DDBJ whole genome shotgun (WGS) entry which is preliminary data.</text>
</comment>
<keyword evidence="8 10" id="KW-0472">Membrane</keyword>
<feature type="transmembrane region" description="Helical" evidence="10">
    <location>
        <begin position="231"/>
        <end position="251"/>
    </location>
</feature>
<feature type="transmembrane region" description="Helical" evidence="10">
    <location>
        <begin position="135"/>
        <end position="159"/>
    </location>
</feature>
<evidence type="ECO:0000256" key="8">
    <source>
        <dbReference type="ARBA" id="ARBA00023136"/>
    </source>
</evidence>
<feature type="transmembrane region" description="Helical" evidence="10">
    <location>
        <begin position="37"/>
        <end position="54"/>
    </location>
</feature>
<reference evidence="12" key="1">
    <citation type="submission" date="2018-02" db="EMBL/GenBank/DDBJ databases">
        <title>Genome sequence of Desulfocucumis palustris strain NAW-5.</title>
        <authorList>
            <person name="Watanabe M."/>
            <person name="Kojima H."/>
            <person name="Fukui M."/>
        </authorList>
    </citation>
    <scope>NUCLEOTIDE SEQUENCE [LARGE SCALE GENOMIC DNA]</scope>
    <source>
        <strain evidence="12">NAW-5</strain>
    </source>
</reference>
<dbReference type="InterPro" id="IPR001851">
    <property type="entry name" value="ABC_transp_permease"/>
</dbReference>
<dbReference type="GO" id="GO:0015190">
    <property type="term" value="F:L-leucine transmembrane transporter activity"/>
    <property type="evidence" value="ECO:0007669"/>
    <property type="project" value="TreeGrafter"/>
</dbReference>